<proteinExistence type="predicted"/>
<organism evidence="1 2">
    <name type="scientific">Paracidovorax citrulli (strain AAC00-1)</name>
    <name type="common">Acidovorax citrulli</name>
    <dbReference type="NCBI Taxonomy" id="397945"/>
    <lineage>
        <taxon>Bacteria</taxon>
        <taxon>Pseudomonadati</taxon>
        <taxon>Pseudomonadota</taxon>
        <taxon>Betaproteobacteria</taxon>
        <taxon>Burkholderiales</taxon>
        <taxon>Comamonadaceae</taxon>
        <taxon>Paracidovorax</taxon>
    </lineage>
</organism>
<dbReference type="Proteomes" id="UP000002596">
    <property type="component" value="Chromosome"/>
</dbReference>
<gene>
    <name evidence="1" type="ordered locus">Aave_0678</name>
</gene>
<dbReference type="KEGG" id="aav:Aave_0678"/>
<reference evidence="1 2" key="1">
    <citation type="submission" date="2006-12" db="EMBL/GenBank/DDBJ databases">
        <title>Complete sequence of Acidovorax avenae subsp. citrulli AAC00-1.</title>
        <authorList>
            <consortium name="US DOE Joint Genome Institute"/>
            <person name="Copeland A."/>
            <person name="Lucas S."/>
            <person name="Lapidus A."/>
            <person name="Barry K."/>
            <person name="Detter J.C."/>
            <person name="Glavina del Rio T."/>
            <person name="Dalin E."/>
            <person name="Tice H."/>
            <person name="Pitluck S."/>
            <person name="Kiss H."/>
            <person name="Brettin T."/>
            <person name="Bruce D."/>
            <person name="Han C."/>
            <person name="Tapia R."/>
            <person name="Gilna P."/>
            <person name="Schmutz J."/>
            <person name="Larimer F."/>
            <person name="Land M."/>
            <person name="Hauser L."/>
            <person name="Kyrpides N."/>
            <person name="Kim E."/>
            <person name="Stahl D."/>
            <person name="Richardson P."/>
        </authorList>
    </citation>
    <scope>NUCLEOTIDE SEQUENCE [LARGE SCALE GENOMIC DNA]</scope>
    <source>
        <strain evidence="1 2">AAC00-1</strain>
    </source>
</reference>
<evidence type="ECO:0000313" key="2">
    <source>
        <dbReference type="Proteomes" id="UP000002596"/>
    </source>
</evidence>
<accession>A1TJZ1</accession>
<sequence length="88" mass="9588">MNVSPELPLVLSRLRSRLEGRVATTNEICHEGTRNGPGRTDFARLFLSHLHVLDVALVLVIADGRDAEICHTSLPKVDSVISITNMAA</sequence>
<dbReference type="EMBL" id="CP000512">
    <property type="protein sequence ID" value="ABM31279.1"/>
    <property type="molecule type" value="Genomic_DNA"/>
</dbReference>
<dbReference type="HOGENOM" id="CLU_2461997_0_0_4"/>
<evidence type="ECO:0000313" key="1">
    <source>
        <dbReference type="EMBL" id="ABM31279.1"/>
    </source>
</evidence>
<protein>
    <submittedName>
        <fullName evidence="1">Uncharacterized protein</fullName>
    </submittedName>
</protein>
<name>A1TJZ1_PARC0</name>
<dbReference type="AlphaFoldDB" id="A1TJZ1"/>